<dbReference type="EMBL" id="BMLP01000004">
    <property type="protein sequence ID" value="GGO33384.1"/>
    <property type="molecule type" value="Genomic_DNA"/>
</dbReference>
<keyword evidence="3" id="KW-1185">Reference proteome</keyword>
<accession>A0A917YJW5</accession>
<organism evidence="2 3">
    <name type="scientific">Gemmobacter aquaticus</name>
    <dbReference type="NCBI Taxonomy" id="490185"/>
    <lineage>
        <taxon>Bacteria</taxon>
        <taxon>Pseudomonadati</taxon>
        <taxon>Pseudomonadota</taxon>
        <taxon>Alphaproteobacteria</taxon>
        <taxon>Rhodobacterales</taxon>
        <taxon>Paracoccaceae</taxon>
        <taxon>Gemmobacter</taxon>
    </lineage>
</organism>
<comment type="caution">
    <text evidence="2">The sequence shown here is derived from an EMBL/GenBank/DDBJ whole genome shotgun (WGS) entry which is preliminary data.</text>
</comment>
<dbReference type="GO" id="GO:0006779">
    <property type="term" value="P:porphyrin-containing compound biosynthetic process"/>
    <property type="evidence" value="ECO:0007669"/>
    <property type="project" value="TreeGrafter"/>
</dbReference>
<dbReference type="PANTHER" id="PTHR13932">
    <property type="entry name" value="COPROPORPHYRINIGEN III OXIDASE"/>
    <property type="match status" value="1"/>
</dbReference>
<dbReference type="Proteomes" id="UP000598196">
    <property type="component" value="Unassembled WGS sequence"/>
</dbReference>
<dbReference type="Pfam" id="PF04055">
    <property type="entry name" value="Radical_SAM"/>
    <property type="match status" value="1"/>
</dbReference>
<evidence type="ECO:0000313" key="3">
    <source>
        <dbReference type="Proteomes" id="UP000598196"/>
    </source>
</evidence>
<feature type="domain" description="Elp3/MiaA/NifB-like radical SAM core" evidence="1">
    <location>
        <begin position="1"/>
        <end position="155"/>
    </location>
</feature>
<dbReference type="SUPFAM" id="SSF102114">
    <property type="entry name" value="Radical SAM enzymes"/>
    <property type="match status" value="1"/>
</dbReference>
<gene>
    <name evidence="2" type="primary">hemN1</name>
    <name evidence="2" type="ORF">GCM10010991_22730</name>
</gene>
<dbReference type="InterPro" id="IPR058240">
    <property type="entry name" value="rSAM_sf"/>
</dbReference>
<evidence type="ECO:0000259" key="1">
    <source>
        <dbReference type="SMART" id="SM00729"/>
    </source>
</evidence>
<dbReference type="GO" id="GO:0003824">
    <property type="term" value="F:catalytic activity"/>
    <property type="evidence" value="ECO:0007669"/>
    <property type="project" value="InterPro"/>
</dbReference>
<dbReference type="InterPro" id="IPR006638">
    <property type="entry name" value="Elp3/MiaA/NifB-like_rSAM"/>
</dbReference>
<dbReference type="PANTHER" id="PTHR13932:SF5">
    <property type="entry name" value="RADICAL S-ADENOSYL METHIONINE DOMAIN-CONTAINING PROTEIN 1, MITOCHONDRIAL"/>
    <property type="match status" value="1"/>
</dbReference>
<reference evidence="2 3" key="1">
    <citation type="journal article" date="2014" name="Int. J. Syst. Evol. Microbiol.">
        <title>Complete genome sequence of Corynebacterium casei LMG S-19264T (=DSM 44701T), isolated from a smear-ripened cheese.</title>
        <authorList>
            <consortium name="US DOE Joint Genome Institute (JGI-PGF)"/>
            <person name="Walter F."/>
            <person name="Albersmeier A."/>
            <person name="Kalinowski J."/>
            <person name="Ruckert C."/>
        </authorList>
    </citation>
    <scope>NUCLEOTIDE SEQUENCE [LARGE SCALE GENOMIC DNA]</scope>
    <source>
        <strain evidence="2 3">CGMCC 1.7029</strain>
    </source>
</reference>
<dbReference type="GO" id="GO:0051539">
    <property type="term" value="F:4 iron, 4 sulfur cluster binding"/>
    <property type="evidence" value="ECO:0007669"/>
    <property type="project" value="TreeGrafter"/>
</dbReference>
<dbReference type="InterPro" id="IPR010723">
    <property type="entry name" value="HemN_C"/>
</dbReference>
<dbReference type="InterPro" id="IPR007197">
    <property type="entry name" value="rSAM"/>
</dbReference>
<dbReference type="GO" id="GO:0005737">
    <property type="term" value="C:cytoplasm"/>
    <property type="evidence" value="ECO:0007669"/>
    <property type="project" value="TreeGrafter"/>
</dbReference>
<protein>
    <submittedName>
        <fullName evidence="2">Coproporphyrinogen III oxidase</fullName>
    </submittedName>
</protein>
<dbReference type="SMART" id="SM00729">
    <property type="entry name" value="Elp3"/>
    <property type="match status" value="1"/>
</dbReference>
<dbReference type="InterPro" id="IPR034505">
    <property type="entry name" value="Coproporphyrinogen-III_oxidase"/>
</dbReference>
<name>A0A917YJW5_9RHOB</name>
<evidence type="ECO:0000313" key="2">
    <source>
        <dbReference type="EMBL" id="GGO33384.1"/>
    </source>
</evidence>
<dbReference type="Pfam" id="PF06969">
    <property type="entry name" value="HemN_C"/>
    <property type="match status" value="1"/>
</dbReference>
<sequence length="316" mass="34626">MPPEMVGEVLSEAFTHWAPANDIEVTLEANPTSVEAGKLSAFRDAGINRVSMGLQALNDADLRRLGRQHSAQEGKSAFELAQRVFDRVSFDLIYARQFQTLEAWRSELQEALSMQAGHLSLYQLTIEDGTVFGRMHQQGLLRGLPTDDLGADFWDLTQELCEAGGLPAYEVSNHARPGQESRHNLVYWNYGDYAGVGPGAHGRLSIGGARYATAAPKDPAAWLKQALSLHVDDSPVHLRRDEQSTEFLLMGLRLREGISASRFASIAGHPLSEAAVTELVELGMIEVNGDQVRTTKSGRPLLNAVLRKLILAMPGE</sequence>
<dbReference type="AlphaFoldDB" id="A0A917YJW5"/>
<proteinExistence type="predicted"/>